<comment type="caution">
    <text evidence="1">The sequence shown here is derived from an EMBL/GenBank/DDBJ whole genome shotgun (WGS) entry which is preliminary data.</text>
</comment>
<protein>
    <submittedName>
        <fullName evidence="1">Uncharacterized protein</fullName>
    </submittedName>
</protein>
<name>A0A8X6JG29_TRICU</name>
<dbReference type="AlphaFoldDB" id="A0A8X6JG29"/>
<dbReference type="Proteomes" id="UP000887116">
    <property type="component" value="Unassembled WGS sequence"/>
</dbReference>
<evidence type="ECO:0000313" key="2">
    <source>
        <dbReference type="Proteomes" id="UP000887116"/>
    </source>
</evidence>
<proteinExistence type="predicted"/>
<reference evidence="1" key="1">
    <citation type="submission" date="2020-07" db="EMBL/GenBank/DDBJ databases">
        <title>Multicomponent nature underlies the extraordinary mechanical properties of spider dragline silk.</title>
        <authorList>
            <person name="Kono N."/>
            <person name="Nakamura H."/>
            <person name="Mori M."/>
            <person name="Yoshida Y."/>
            <person name="Ohtoshi R."/>
            <person name="Malay A.D."/>
            <person name="Moran D.A.P."/>
            <person name="Tomita M."/>
            <person name="Numata K."/>
            <person name="Arakawa K."/>
        </authorList>
    </citation>
    <scope>NUCLEOTIDE SEQUENCE</scope>
</reference>
<evidence type="ECO:0000313" key="1">
    <source>
        <dbReference type="EMBL" id="GFR23798.1"/>
    </source>
</evidence>
<dbReference type="EMBL" id="BMAO01038285">
    <property type="protein sequence ID" value="GFR23798.1"/>
    <property type="molecule type" value="Genomic_DNA"/>
</dbReference>
<gene>
    <name evidence="1" type="ORF">TNCT_138361</name>
</gene>
<accession>A0A8X6JG29</accession>
<sequence>MYGFCQRISYDNLASILHALYLLRQGGKSFNIWSNLCYKAVILNDTPNVMINIVSCSKFSAKLMKSCCLVGGLTFLSIHGERNRWKPLRPSCVVIFNQDWGSTGLACGR</sequence>
<keyword evidence="2" id="KW-1185">Reference proteome</keyword>
<organism evidence="1 2">
    <name type="scientific">Trichonephila clavata</name>
    <name type="common">Joro spider</name>
    <name type="synonym">Nephila clavata</name>
    <dbReference type="NCBI Taxonomy" id="2740835"/>
    <lineage>
        <taxon>Eukaryota</taxon>
        <taxon>Metazoa</taxon>
        <taxon>Ecdysozoa</taxon>
        <taxon>Arthropoda</taxon>
        <taxon>Chelicerata</taxon>
        <taxon>Arachnida</taxon>
        <taxon>Araneae</taxon>
        <taxon>Araneomorphae</taxon>
        <taxon>Entelegynae</taxon>
        <taxon>Araneoidea</taxon>
        <taxon>Nephilidae</taxon>
        <taxon>Trichonephila</taxon>
    </lineage>
</organism>